<dbReference type="EMBL" id="BQKV01000031">
    <property type="protein sequence ID" value="GJN64386.1"/>
    <property type="molecule type" value="Genomic_DNA"/>
</dbReference>
<comment type="caution">
    <text evidence="2">The sequence shown here is derived from an EMBL/GenBank/DDBJ whole genome shotgun (WGS) entry which is preliminary data.</text>
</comment>
<keyword evidence="3" id="KW-1185">Reference proteome</keyword>
<dbReference type="PANTHER" id="PTHR38450:SF1">
    <property type="entry name" value="STAGE V SPORULATION PROTEIN AC"/>
    <property type="match status" value="1"/>
</dbReference>
<keyword evidence="1" id="KW-0812">Transmembrane</keyword>
<protein>
    <submittedName>
        <fullName evidence="2">Stage V sporulation protein AC</fullName>
    </submittedName>
</protein>
<keyword evidence="1" id="KW-0472">Membrane</keyword>
<feature type="transmembrane region" description="Helical" evidence="1">
    <location>
        <begin position="21"/>
        <end position="42"/>
    </location>
</feature>
<reference evidence="2" key="1">
    <citation type="journal article" date="2022" name="Int. J. Syst. Evol. Microbiol.">
        <title>Genome-based, phenotypic and chemotaxonomic classification of Faecalibacterium strains: proposal of three novel species Faecalibacterium duncaniae sp. nov., Faecalibacterium hattorii sp. nov. and Faecalibacterium gallinarum sp. nov. .</title>
        <authorList>
            <person name="Sakamoto M."/>
            <person name="Sakurai N."/>
            <person name="Tanno H."/>
            <person name="Iino T."/>
            <person name="Ohkuma M."/>
            <person name="Endo A."/>
        </authorList>
    </citation>
    <scope>NUCLEOTIDE SEQUENCE</scope>
    <source>
        <strain evidence="2">JCM 17207</strain>
    </source>
</reference>
<sequence length="148" mass="15436">MKMTPEEYAQRVRRVGPPSSLFRDCAWAFGVGGAICLLGEILRQRYLAMGADTQLAGTLTSCTLIALSAILTTLGLYQRLAIWGGAGSLVPITGFANGVVSSAIEFKTEGRVPGTGAKMFTIAGPVIVYGTLASVVYGLIYALLGMAG</sequence>
<organism evidence="2 3">
    <name type="scientific">Faecalibacterium gallinarum</name>
    <dbReference type="NCBI Taxonomy" id="2903556"/>
    <lineage>
        <taxon>Bacteria</taxon>
        <taxon>Bacillati</taxon>
        <taxon>Bacillota</taxon>
        <taxon>Clostridia</taxon>
        <taxon>Eubacteriales</taxon>
        <taxon>Oscillospiraceae</taxon>
        <taxon>Faecalibacterium</taxon>
    </lineage>
</organism>
<keyword evidence="1" id="KW-1133">Transmembrane helix</keyword>
<dbReference type="RefSeq" id="WP_238316585.1">
    <property type="nucleotide sequence ID" value="NZ_BQKV01000031.1"/>
</dbReference>
<dbReference type="InterPro" id="IPR005562">
    <property type="entry name" value="SpoVA"/>
</dbReference>
<feature type="transmembrane region" description="Helical" evidence="1">
    <location>
        <begin position="81"/>
        <end position="100"/>
    </location>
</feature>
<feature type="transmembrane region" description="Helical" evidence="1">
    <location>
        <begin position="120"/>
        <end position="144"/>
    </location>
</feature>
<accession>A0AA37IZE5</accession>
<dbReference type="PANTHER" id="PTHR38450">
    <property type="entry name" value="STAGE V SPORULATION PROTEIN AC-RELATED"/>
    <property type="match status" value="1"/>
</dbReference>
<dbReference type="Proteomes" id="UP001055185">
    <property type="component" value="Unassembled WGS sequence"/>
</dbReference>
<proteinExistence type="predicted"/>
<feature type="transmembrane region" description="Helical" evidence="1">
    <location>
        <begin position="54"/>
        <end position="74"/>
    </location>
</feature>
<evidence type="ECO:0000313" key="2">
    <source>
        <dbReference type="EMBL" id="GJN64386.1"/>
    </source>
</evidence>
<dbReference type="AlphaFoldDB" id="A0AA37IZE5"/>
<evidence type="ECO:0000256" key="1">
    <source>
        <dbReference type="SAM" id="Phobius"/>
    </source>
</evidence>
<gene>
    <name evidence="2" type="ORF">JCM17207_10110</name>
</gene>
<evidence type="ECO:0000313" key="3">
    <source>
        <dbReference type="Proteomes" id="UP001055185"/>
    </source>
</evidence>
<name>A0AA37IZE5_9FIRM</name>
<dbReference type="Pfam" id="PF03862">
    <property type="entry name" value="SpoVAC_SpoVAEB"/>
    <property type="match status" value="1"/>
</dbReference>